<reference evidence="5 7" key="2">
    <citation type="journal article" date="2013" name="Nature">
        <title>Insights into bilaterian evolution from three spiralian genomes.</title>
        <authorList>
            <person name="Simakov O."/>
            <person name="Marletaz F."/>
            <person name="Cho S.J."/>
            <person name="Edsinger-Gonzales E."/>
            <person name="Havlak P."/>
            <person name="Hellsten U."/>
            <person name="Kuo D.H."/>
            <person name="Larsson T."/>
            <person name="Lv J."/>
            <person name="Arendt D."/>
            <person name="Savage R."/>
            <person name="Osoegawa K."/>
            <person name="de Jong P."/>
            <person name="Grimwood J."/>
            <person name="Chapman J.A."/>
            <person name="Shapiro H."/>
            <person name="Aerts A."/>
            <person name="Otillar R.P."/>
            <person name="Terry A.Y."/>
            <person name="Boore J.L."/>
            <person name="Grigoriev I.V."/>
            <person name="Lindberg D.R."/>
            <person name="Seaver E.C."/>
            <person name="Weisblat D.A."/>
            <person name="Putnam N.H."/>
            <person name="Rokhsar D.S."/>
        </authorList>
    </citation>
    <scope>NUCLEOTIDE SEQUENCE</scope>
</reference>
<keyword evidence="4" id="KW-0539">Nucleus</keyword>
<dbReference type="OMA" id="WSHYLEI"/>
<keyword evidence="7" id="KW-1185">Reference proteome</keyword>
<evidence type="ECO:0000256" key="2">
    <source>
        <dbReference type="ARBA" id="ARBA00022552"/>
    </source>
</evidence>
<evidence type="ECO:0008006" key="8">
    <source>
        <dbReference type="Google" id="ProtNLM"/>
    </source>
</evidence>
<reference evidence="6" key="3">
    <citation type="submission" date="2015-06" db="UniProtKB">
        <authorList>
            <consortium name="EnsemblMetazoa"/>
        </authorList>
    </citation>
    <scope>IDENTIFICATION</scope>
</reference>
<sequence length="300" mass="34787">MQNDVIVTNSNSHDNATKSEIISIARKKDLNSNEKRLELEKATLMEPNSSLVWLNLLAFDIESGEIERAREVGVRAIKTISYREEKEKLNVWMGCINMEYQYGCEESLKEITDSALKCCDPYKIYCHVRDMYSADQKVDKAEEVCKILLKKYKTNPDVWVSYGQILFKFNRLDQARLIMMDSLDRLDKKHYIELVTKYALLESKYGNPENAETLLESLVTGHPKRTDVWSMYIDLCVKQGRIEQARSLLQRCTKLSLPTKKVKFLVKKFLNFELMHGTEAAVEEVKEMSKSLITDELTDD</sequence>
<dbReference type="FunFam" id="1.25.40.10:FF:001887">
    <property type="entry name" value="Predicted protein"/>
    <property type="match status" value="1"/>
</dbReference>
<dbReference type="SMART" id="SM00386">
    <property type="entry name" value="HAT"/>
    <property type="match status" value="6"/>
</dbReference>
<dbReference type="SUPFAM" id="SSF48452">
    <property type="entry name" value="TPR-like"/>
    <property type="match status" value="1"/>
</dbReference>
<dbReference type="PANTHER" id="PTHR23270">
    <property type="entry name" value="PROGRAMMED CELL DEATH PROTEIN 11 PRE-RRNA PROCESSING PROTEIN RRP5"/>
    <property type="match status" value="1"/>
</dbReference>
<dbReference type="InterPro" id="IPR003107">
    <property type="entry name" value="HAT"/>
</dbReference>
<dbReference type="CTD" id="20213443"/>
<evidence type="ECO:0000256" key="3">
    <source>
        <dbReference type="ARBA" id="ARBA00022737"/>
    </source>
</evidence>
<dbReference type="eggNOG" id="KOG1070">
    <property type="taxonomic scope" value="Eukaryota"/>
</dbReference>
<name>T1FX95_HELRO</name>
<organism evidence="6 7">
    <name type="scientific">Helobdella robusta</name>
    <name type="common">Californian leech</name>
    <dbReference type="NCBI Taxonomy" id="6412"/>
    <lineage>
        <taxon>Eukaryota</taxon>
        <taxon>Metazoa</taxon>
        <taxon>Spiralia</taxon>
        <taxon>Lophotrochozoa</taxon>
        <taxon>Annelida</taxon>
        <taxon>Clitellata</taxon>
        <taxon>Hirudinea</taxon>
        <taxon>Rhynchobdellida</taxon>
        <taxon>Glossiphoniidae</taxon>
        <taxon>Helobdella</taxon>
    </lineage>
</organism>
<dbReference type="PANTHER" id="PTHR23270:SF10">
    <property type="entry name" value="PROTEIN RRP5 HOMOLOG"/>
    <property type="match status" value="1"/>
</dbReference>
<dbReference type="KEGG" id="hro:HELRODRAFT_63003"/>
<evidence type="ECO:0000313" key="7">
    <source>
        <dbReference type="Proteomes" id="UP000015101"/>
    </source>
</evidence>
<dbReference type="Proteomes" id="UP000015101">
    <property type="component" value="Unassembled WGS sequence"/>
</dbReference>
<dbReference type="GeneID" id="20213443"/>
<dbReference type="GO" id="GO:0006364">
    <property type="term" value="P:rRNA processing"/>
    <property type="evidence" value="ECO:0007669"/>
    <property type="project" value="UniProtKB-KW"/>
</dbReference>
<dbReference type="InParanoid" id="T1FX95"/>
<dbReference type="InterPro" id="IPR045209">
    <property type="entry name" value="Rrp5"/>
</dbReference>
<dbReference type="EMBL" id="KB095811">
    <property type="protein sequence ID" value="ESO12555.1"/>
    <property type="molecule type" value="Genomic_DNA"/>
</dbReference>
<dbReference type="OrthoDB" id="412781at2759"/>
<dbReference type="FunFam" id="1.25.40.10:FF:000065">
    <property type="entry name" value="Programmed cell death 11"/>
    <property type="match status" value="1"/>
</dbReference>
<dbReference type="STRING" id="6412.T1FX95"/>
<evidence type="ECO:0000256" key="1">
    <source>
        <dbReference type="ARBA" id="ARBA00004604"/>
    </source>
</evidence>
<accession>T1FX95</accession>
<dbReference type="AlphaFoldDB" id="T1FX95"/>
<keyword evidence="3" id="KW-0677">Repeat</keyword>
<protein>
    <recommendedName>
        <fullName evidence="8">Suppressor of forked domain-containing protein</fullName>
    </recommendedName>
</protein>
<evidence type="ECO:0000256" key="4">
    <source>
        <dbReference type="ARBA" id="ARBA00023242"/>
    </source>
</evidence>
<evidence type="ECO:0000313" key="6">
    <source>
        <dbReference type="EnsemblMetazoa" id="HelroP63003"/>
    </source>
</evidence>
<dbReference type="EMBL" id="AMQM01000193">
    <property type="status" value="NOT_ANNOTATED_CDS"/>
    <property type="molecule type" value="Genomic_DNA"/>
</dbReference>
<comment type="subcellular location">
    <subcellularLocation>
        <location evidence="1">Nucleus</location>
        <location evidence="1">Nucleolus</location>
    </subcellularLocation>
</comment>
<dbReference type="InterPro" id="IPR011990">
    <property type="entry name" value="TPR-like_helical_dom_sf"/>
</dbReference>
<dbReference type="RefSeq" id="XP_009009275.1">
    <property type="nucleotide sequence ID" value="XM_009011027.1"/>
</dbReference>
<dbReference type="HOGENOM" id="CLU_040256_0_0_1"/>
<dbReference type="GO" id="GO:0005730">
    <property type="term" value="C:nucleolus"/>
    <property type="evidence" value="ECO:0007669"/>
    <property type="project" value="UniProtKB-SubCell"/>
</dbReference>
<dbReference type="Gene3D" id="1.25.40.10">
    <property type="entry name" value="Tetratricopeptide repeat domain"/>
    <property type="match status" value="2"/>
</dbReference>
<proteinExistence type="predicted"/>
<dbReference type="Pfam" id="PF14559">
    <property type="entry name" value="TPR_19"/>
    <property type="match status" value="1"/>
</dbReference>
<keyword evidence="2" id="KW-0698">rRNA processing</keyword>
<reference evidence="7" key="1">
    <citation type="submission" date="2012-12" db="EMBL/GenBank/DDBJ databases">
        <authorList>
            <person name="Hellsten U."/>
            <person name="Grimwood J."/>
            <person name="Chapman J.A."/>
            <person name="Shapiro H."/>
            <person name="Aerts A."/>
            <person name="Otillar R.P."/>
            <person name="Terry A.Y."/>
            <person name="Boore J.L."/>
            <person name="Simakov O."/>
            <person name="Marletaz F."/>
            <person name="Cho S.-J."/>
            <person name="Edsinger-Gonzales E."/>
            <person name="Havlak P."/>
            <person name="Kuo D.-H."/>
            <person name="Larsson T."/>
            <person name="Lv J."/>
            <person name="Arendt D."/>
            <person name="Savage R."/>
            <person name="Osoegawa K."/>
            <person name="de Jong P."/>
            <person name="Lindberg D.R."/>
            <person name="Seaver E.C."/>
            <person name="Weisblat D.A."/>
            <person name="Putnam N.H."/>
            <person name="Grigoriev I.V."/>
            <person name="Rokhsar D.S."/>
        </authorList>
    </citation>
    <scope>NUCLEOTIDE SEQUENCE</scope>
</reference>
<evidence type="ECO:0000313" key="5">
    <source>
        <dbReference type="EMBL" id="ESO12555.1"/>
    </source>
</evidence>
<gene>
    <name evidence="6" type="primary">20213443</name>
    <name evidence="5" type="ORF">HELRODRAFT_63003</name>
</gene>
<dbReference type="EnsemblMetazoa" id="HelroT63003">
    <property type="protein sequence ID" value="HelroP63003"/>
    <property type="gene ID" value="HelroG63003"/>
</dbReference>